<gene>
    <name evidence="1" type="ORF">JYA62_08455</name>
</gene>
<organism evidence="1 2">
    <name type="scientific">Vibrio neptunius</name>
    <dbReference type="NCBI Taxonomy" id="170651"/>
    <lineage>
        <taxon>Bacteria</taxon>
        <taxon>Pseudomonadati</taxon>
        <taxon>Pseudomonadota</taxon>
        <taxon>Gammaproteobacteria</taxon>
        <taxon>Vibrionales</taxon>
        <taxon>Vibrionaceae</taxon>
        <taxon>Vibrio</taxon>
    </lineage>
</organism>
<evidence type="ECO:0000313" key="1">
    <source>
        <dbReference type="EMBL" id="MBN3577708.1"/>
    </source>
</evidence>
<accession>A0ABS2ZZX0</accession>
<keyword evidence="2" id="KW-1185">Reference proteome</keyword>
<dbReference type="Proteomes" id="UP000779070">
    <property type="component" value="Unassembled WGS sequence"/>
</dbReference>
<sequence length="48" mass="5233">MDDASILFVPAMVKMLKDLATFGDYLIGCDNKASHPLMLAHADTHGEQ</sequence>
<name>A0ABS2ZZX0_9VIBR</name>
<reference evidence="1 2" key="1">
    <citation type="submission" date="2021-02" db="EMBL/GenBank/DDBJ databases">
        <title>Draft Genome Sequences of 5 Vibrio neptunius Strains Isolated From of Bivalve Hatcheries.</title>
        <authorList>
            <person name="Galvis F."/>
            <person name="Barja J.L."/>
            <person name="Lemos M.L."/>
            <person name="Balado M."/>
        </authorList>
    </citation>
    <scope>NUCLEOTIDE SEQUENCE [LARGE SCALE GENOMIC DNA]</scope>
    <source>
        <strain evidence="1 2">PP-145.98</strain>
    </source>
</reference>
<dbReference type="RefSeq" id="WP_206369551.1">
    <property type="nucleotide sequence ID" value="NZ_CAWPTM010000156.1"/>
</dbReference>
<protein>
    <submittedName>
        <fullName evidence="1">Uncharacterized protein</fullName>
    </submittedName>
</protein>
<dbReference type="EMBL" id="JAFHLB010000008">
    <property type="protein sequence ID" value="MBN3577708.1"/>
    <property type="molecule type" value="Genomic_DNA"/>
</dbReference>
<proteinExistence type="predicted"/>
<evidence type="ECO:0000313" key="2">
    <source>
        <dbReference type="Proteomes" id="UP000779070"/>
    </source>
</evidence>
<comment type="caution">
    <text evidence="1">The sequence shown here is derived from an EMBL/GenBank/DDBJ whole genome shotgun (WGS) entry which is preliminary data.</text>
</comment>